<organism evidence="2 3">
    <name type="scientific">Desmophyllum pertusum</name>
    <dbReference type="NCBI Taxonomy" id="174260"/>
    <lineage>
        <taxon>Eukaryota</taxon>
        <taxon>Metazoa</taxon>
        <taxon>Cnidaria</taxon>
        <taxon>Anthozoa</taxon>
        <taxon>Hexacorallia</taxon>
        <taxon>Scleractinia</taxon>
        <taxon>Caryophylliina</taxon>
        <taxon>Caryophylliidae</taxon>
        <taxon>Desmophyllum</taxon>
    </lineage>
</organism>
<name>A0A9X0A0T8_9CNID</name>
<sequence length="149" mass="17082">MASSFQEDGISEVHVAYTDDVDETLGTVADVSFSLSSKEDECVVATPKEKGKCAKTSNLSLPSTSAKYPEFTSKKRKKPCKGDKISEALSTFAEVQRQQQQLFMEMEERRTQKELELEEKRMKLEQENDQRRESFMMEMMQIFAKSKDT</sequence>
<protein>
    <submittedName>
        <fullName evidence="2">Uncharacterized protein</fullName>
    </submittedName>
</protein>
<evidence type="ECO:0000313" key="2">
    <source>
        <dbReference type="EMBL" id="KAJ7389559.1"/>
    </source>
</evidence>
<evidence type="ECO:0000256" key="1">
    <source>
        <dbReference type="SAM" id="Coils"/>
    </source>
</evidence>
<proteinExistence type="predicted"/>
<dbReference type="EMBL" id="MU825429">
    <property type="protein sequence ID" value="KAJ7389559.1"/>
    <property type="molecule type" value="Genomic_DNA"/>
</dbReference>
<gene>
    <name evidence="2" type="ORF">OS493_030607</name>
</gene>
<accession>A0A9X0A0T8</accession>
<comment type="caution">
    <text evidence="2">The sequence shown here is derived from an EMBL/GenBank/DDBJ whole genome shotgun (WGS) entry which is preliminary data.</text>
</comment>
<reference evidence="2" key="1">
    <citation type="submission" date="2023-01" db="EMBL/GenBank/DDBJ databases">
        <title>Genome assembly of the deep-sea coral Lophelia pertusa.</title>
        <authorList>
            <person name="Herrera S."/>
            <person name="Cordes E."/>
        </authorList>
    </citation>
    <scope>NUCLEOTIDE SEQUENCE</scope>
    <source>
        <strain evidence="2">USNM1676648</strain>
        <tissue evidence="2">Polyp</tissue>
    </source>
</reference>
<keyword evidence="3" id="KW-1185">Reference proteome</keyword>
<dbReference type="Proteomes" id="UP001163046">
    <property type="component" value="Unassembled WGS sequence"/>
</dbReference>
<feature type="coiled-coil region" evidence="1">
    <location>
        <begin position="103"/>
        <end position="134"/>
    </location>
</feature>
<keyword evidence="1" id="KW-0175">Coiled coil</keyword>
<evidence type="ECO:0000313" key="3">
    <source>
        <dbReference type="Proteomes" id="UP001163046"/>
    </source>
</evidence>
<dbReference type="AlphaFoldDB" id="A0A9X0A0T8"/>